<keyword evidence="2" id="KW-1133">Transmembrane helix</keyword>
<evidence type="ECO:0000259" key="4">
    <source>
        <dbReference type="Pfam" id="PF04884"/>
    </source>
</evidence>
<feature type="non-terminal residue" evidence="5">
    <location>
        <position position="365"/>
    </location>
</feature>
<feature type="transmembrane region" description="Helical" evidence="2">
    <location>
        <begin position="248"/>
        <end position="274"/>
    </location>
</feature>
<keyword evidence="6" id="KW-1185">Reference proteome</keyword>
<evidence type="ECO:0000313" key="5">
    <source>
        <dbReference type="EMBL" id="KAG5178432.1"/>
    </source>
</evidence>
<feature type="signal peptide" evidence="3">
    <location>
        <begin position="1"/>
        <end position="31"/>
    </location>
</feature>
<dbReference type="Proteomes" id="UP000664859">
    <property type="component" value="Unassembled WGS sequence"/>
</dbReference>
<dbReference type="InterPro" id="IPR054549">
    <property type="entry name" value="UVB_sens_RUS_dom"/>
</dbReference>
<keyword evidence="2" id="KW-0812">Transmembrane</keyword>
<accession>A0A835YQZ5</accession>
<evidence type="ECO:0000256" key="1">
    <source>
        <dbReference type="ARBA" id="ARBA00007558"/>
    </source>
</evidence>
<comment type="similarity">
    <text evidence="1">Belongs to the RUS1 family.</text>
</comment>
<protein>
    <submittedName>
        <fullName evidence="5">Vitamin B6 photo-protection and homoeostasis-domain-containing protein</fullName>
    </submittedName>
</protein>
<dbReference type="InterPro" id="IPR006968">
    <property type="entry name" value="RUS_fam"/>
</dbReference>
<feature type="domain" description="Protein root UVB sensitive/RUS" evidence="4">
    <location>
        <begin position="155"/>
        <end position="365"/>
    </location>
</feature>
<dbReference type="PANTHER" id="PTHR12770:SF20">
    <property type="entry name" value="PROTEIN ROOT UVB SENSITIVE 6"/>
    <property type="match status" value="1"/>
</dbReference>
<proteinExistence type="inferred from homology"/>
<reference evidence="5" key="1">
    <citation type="submission" date="2021-02" db="EMBL/GenBank/DDBJ databases">
        <title>First Annotated Genome of the Yellow-green Alga Tribonema minus.</title>
        <authorList>
            <person name="Mahan K.M."/>
        </authorList>
    </citation>
    <scope>NUCLEOTIDE SEQUENCE</scope>
    <source>
        <strain evidence="5">UTEX B ZZ1240</strain>
    </source>
</reference>
<feature type="transmembrane region" description="Helical" evidence="2">
    <location>
        <begin position="181"/>
        <end position="200"/>
    </location>
</feature>
<gene>
    <name evidence="5" type="ORF">JKP88DRAFT_201680</name>
</gene>
<evidence type="ECO:0000256" key="3">
    <source>
        <dbReference type="SAM" id="SignalP"/>
    </source>
</evidence>
<name>A0A835YQZ5_9STRA</name>
<feature type="transmembrane region" description="Helical" evidence="2">
    <location>
        <begin position="336"/>
        <end position="354"/>
    </location>
</feature>
<sequence length="365" mass="39771">MCHLQAPRRRATCGTAFSILLLSGLCPTSTALLEAPTPGVNKPRWTFRSACGRAFRPQTINVLLSRRTGSSHGGDRLLHKRRASLEAVVEATRLSGGATGAGKDSVSGPRVITEQVGSRTVHVVWDESQGRYVDYASGKSKTDRFRGGIGDLRAFLKHCFIPEDVSPDYFNFTRWRIFQRFVAATVSVLGTQALLLALGIKSRSIGAAAAISWVLKDALGKFVRILWASKMGRRFDSDAKRWRYRSSLLYATGSGLEIVTYVFPSLFLFLATVANALKQMSMLTSSATRNTIYRSFARGENIGDITAKGEAQIACVDLLGLMGGICLSKALGTSRVSIGAAYVLLSAIDIFAIYHEIRSVVFTML</sequence>
<comment type="caution">
    <text evidence="5">The sequence shown here is derived from an EMBL/GenBank/DDBJ whole genome shotgun (WGS) entry which is preliminary data.</text>
</comment>
<organism evidence="5 6">
    <name type="scientific">Tribonema minus</name>
    <dbReference type="NCBI Taxonomy" id="303371"/>
    <lineage>
        <taxon>Eukaryota</taxon>
        <taxon>Sar</taxon>
        <taxon>Stramenopiles</taxon>
        <taxon>Ochrophyta</taxon>
        <taxon>PX clade</taxon>
        <taxon>Xanthophyceae</taxon>
        <taxon>Tribonematales</taxon>
        <taxon>Tribonemataceae</taxon>
        <taxon>Tribonema</taxon>
    </lineage>
</organism>
<keyword evidence="3" id="KW-0732">Signal</keyword>
<dbReference type="EMBL" id="JAFCMP010000515">
    <property type="protein sequence ID" value="KAG5178432.1"/>
    <property type="molecule type" value="Genomic_DNA"/>
</dbReference>
<dbReference type="AlphaFoldDB" id="A0A835YQZ5"/>
<feature type="chain" id="PRO_5032289274" evidence="3">
    <location>
        <begin position="32"/>
        <end position="365"/>
    </location>
</feature>
<keyword evidence="2" id="KW-0472">Membrane</keyword>
<dbReference type="OrthoDB" id="364779at2759"/>
<evidence type="ECO:0000256" key="2">
    <source>
        <dbReference type="SAM" id="Phobius"/>
    </source>
</evidence>
<feature type="transmembrane region" description="Helical" evidence="2">
    <location>
        <begin position="206"/>
        <end position="227"/>
    </location>
</feature>
<dbReference type="PANTHER" id="PTHR12770">
    <property type="entry name" value="RUS1 FAMILY PROTEIN C16ORF58"/>
    <property type="match status" value="1"/>
</dbReference>
<dbReference type="Pfam" id="PF04884">
    <property type="entry name" value="UVB_sens_prot"/>
    <property type="match status" value="1"/>
</dbReference>
<evidence type="ECO:0000313" key="6">
    <source>
        <dbReference type="Proteomes" id="UP000664859"/>
    </source>
</evidence>